<evidence type="ECO:0000313" key="9">
    <source>
        <dbReference type="EMBL" id="MBC5647446.1"/>
    </source>
</evidence>
<protein>
    <submittedName>
        <fullName evidence="9">ABC transporter permease</fullName>
    </submittedName>
</protein>
<keyword evidence="3" id="KW-1003">Cell membrane</keyword>
<keyword evidence="7 8" id="KW-0472">Membrane</keyword>
<organism evidence="9 10">
    <name type="scientific">Christensenella tenuis</name>
    <dbReference type="NCBI Taxonomy" id="2763033"/>
    <lineage>
        <taxon>Bacteria</taxon>
        <taxon>Bacillati</taxon>
        <taxon>Bacillota</taxon>
        <taxon>Clostridia</taxon>
        <taxon>Christensenellales</taxon>
        <taxon>Christensenellaceae</taxon>
        <taxon>Christensenella</taxon>
    </lineage>
</organism>
<feature type="transmembrane region" description="Helical" evidence="8">
    <location>
        <begin position="169"/>
        <end position="188"/>
    </location>
</feature>
<dbReference type="EMBL" id="JACOON010000002">
    <property type="protein sequence ID" value="MBC5647446.1"/>
    <property type="molecule type" value="Genomic_DNA"/>
</dbReference>
<dbReference type="PANTHER" id="PTHR32196">
    <property type="entry name" value="ABC TRANSPORTER PERMEASE PROTEIN YPHD-RELATED-RELATED"/>
    <property type="match status" value="1"/>
</dbReference>
<evidence type="ECO:0000256" key="3">
    <source>
        <dbReference type="ARBA" id="ARBA00022475"/>
    </source>
</evidence>
<sequence>MGVKKTSFSKFMAENNIYVFFVILFIVCAVSSANFLSDINLTNILRQYSPYVVMALGMLLVIMTGGIDLSVGSIIALANVVCAMLLTDMGLPAFLSVLVALLVGTACGLVSGLLIAYKNIAPFIATLAMMTITRALAFVLTDAVNIRIYDEASVEFGSGYFMSMDGFVGLPYQLLVMIPIVAVIFLILKYTSYGRLVIAVGSNREAVRLSGINDKAITLSVYCISALCASIAAIMIVFRGRLASGSLGDGLELDAIAACVIGGASLSGGKGSAIKTVVGVFVLALIGNIMTLLNVPSYPQDIIKGIIILLAVLFQKSK</sequence>
<comment type="caution">
    <text evidence="9">The sequence shown here is derived from an EMBL/GenBank/DDBJ whole genome shotgun (WGS) entry which is preliminary data.</text>
</comment>
<feature type="transmembrane region" description="Helical" evidence="8">
    <location>
        <begin position="17"/>
        <end position="36"/>
    </location>
</feature>
<gene>
    <name evidence="9" type="ORF">H8S18_03775</name>
</gene>
<keyword evidence="5 8" id="KW-0812">Transmembrane</keyword>
<proteinExistence type="predicted"/>
<evidence type="ECO:0000256" key="4">
    <source>
        <dbReference type="ARBA" id="ARBA00022519"/>
    </source>
</evidence>
<dbReference type="InterPro" id="IPR001851">
    <property type="entry name" value="ABC_transp_permease"/>
</dbReference>
<dbReference type="Pfam" id="PF02653">
    <property type="entry name" value="BPD_transp_2"/>
    <property type="match status" value="1"/>
</dbReference>
<comment type="subcellular location">
    <subcellularLocation>
        <location evidence="1">Cell membrane</location>
        <topology evidence="1">Multi-pass membrane protein</topology>
    </subcellularLocation>
</comment>
<keyword evidence="2" id="KW-0813">Transport</keyword>
<accession>A0ABR7ECH8</accession>
<evidence type="ECO:0000256" key="2">
    <source>
        <dbReference type="ARBA" id="ARBA00022448"/>
    </source>
</evidence>
<dbReference type="Proteomes" id="UP000606889">
    <property type="component" value="Unassembled WGS sequence"/>
</dbReference>
<feature type="transmembrane region" description="Helical" evidence="8">
    <location>
        <begin position="216"/>
        <end position="238"/>
    </location>
</feature>
<evidence type="ECO:0000256" key="8">
    <source>
        <dbReference type="SAM" id="Phobius"/>
    </source>
</evidence>
<keyword evidence="10" id="KW-1185">Reference proteome</keyword>
<evidence type="ECO:0000313" key="10">
    <source>
        <dbReference type="Proteomes" id="UP000606889"/>
    </source>
</evidence>
<dbReference type="PANTHER" id="PTHR32196:SF21">
    <property type="entry name" value="ABC TRANSPORTER PERMEASE PROTEIN YPHD-RELATED"/>
    <property type="match status" value="1"/>
</dbReference>
<evidence type="ECO:0000256" key="6">
    <source>
        <dbReference type="ARBA" id="ARBA00022989"/>
    </source>
</evidence>
<evidence type="ECO:0000256" key="1">
    <source>
        <dbReference type="ARBA" id="ARBA00004651"/>
    </source>
</evidence>
<reference evidence="9 10" key="1">
    <citation type="submission" date="2020-08" db="EMBL/GenBank/DDBJ databases">
        <title>Genome public.</title>
        <authorList>
            <person name="Liu C."/>
            <person name="Sun Q."/>
        </authorList>
    </citation>
    <scope>NUCLEOTIDE SEQUENCE [LARGE SCALE GENOMIC DNA]</scope>
    <source>
        <strain evidence="9 10">NSJ-35</strain>
    </source>
</reference>
<dbReference type="CDD" id="cd06579">
    <property type="entry name" value="TM_PBP1_transp_AraH_like"/>
    <property type="match status" value="1"/>
</dbReference>
<feature type="transmembrane region" description="Helical" evidence="8">
    <location>
        <begin position="123"/>
        <end position="149"/>
    </location>
</feature>
<feature type="transmembrane region" description="Helical" evidence="8">
    <location>
        <begin position="273"/>
        <end position="292"/>
    </location>
</feature>
<evidence type="ECO:0000256" key="7">
    <source>
        <dbReference type="ARBA" id="ARBA00023136"/>
    </source>
</evidence>
<feature type="transmembrane region" description="Helical" evidence="8">
    <location>
        <begin position="48"/>
        <end position="81"/>
    </location>
</feature>
<keyword evidence="6 8" id="KW-1133">Transmembrane helix</keyword>
<evidence type="ECO:0000256" key="5">
    <source>
        <dbReference type="ARBA" id="ARBA00022692"/>
    </source>
</evidence>
<name>A0ABR7ECH8_9FIRM</name>
<keyword evidence="4" id="KW-0997">Cell inner membrane</keyword>
<feature type="transmembrane region" description="Helical" evidence="8">
    <location>
        <begin position="93"/>
        <end position="116"/>
    </location>
</feature>